<dbReference type="AlphaFoldDB" id="A0A8J8G762"/>
<dbReference type="Pfam" id="PF05545">
    <property type="entry name" value="FixQ"/>
    <property type="match status" value="1"/>
</dbReference>
<feature type="transmembrane region" description="Helical" evidence="1">
    <location>
        <begin position="18"/>
        <end position="39"/>
    </location>
</feature>
<dbReference type="EMBL" id="JABSNO010000007">
    <property type="protein sequence ID" value="NRS92241.1"/>
    <property type="molecule type" value="Genomic_DNA"/>
</dbReference>
<keyword evidence="1" id="KW-1133">Transmembrane helix</keyword>
<dbReference type="Proteomes" id="UP000610746">
    <property type="component" value="Unassembled WGS sequence"/>
</dbReference>
<dbReference type="RefSeq" id="WP_173778852.1">
    <property type="nucleotide sequence ID" value="NZ_JABSNO010000007.1"/>
</dbReference>
<name>A0A8J8G762_9FLAO</name>
<evidence type="ECO:0000256" key="1">
    <source>
        <dbReference type="SAM" id="Phobius"/>
    </source>
</evidence>
<gene>
    <name evidence="2" type="ORF">HNQ03_001309</name>
</gene>
<sequence>MIPQSLKEILSNGSNVGLYQTIAMLLFMLIFIALVWYVFSRSKNHYKEEANAPLAEDHPDDQFKFKK</sequence>
<evidence type="ECO:0000313" key="3">
    <source>
        <dbReference type="Proteomes" id="UP000610746"/>
    </source>
</evidence>
<dbReference type="InterPro" id="IPR008621">
    <property type="entry name" value="Cbb3-typ_cyt_oxidase_comp"/>
</dbReference>
<organism evidence="2 3">
    <name type="scientific">Frigoriflavimonas asaccharolytica</name>
    <dbReference type="NCBI Taxonomy" id="2735899"/>
    <lineage>
        <taxon>Bacteria</taxon>
        <taxon>Pseudomonadati</taxon>
        <taxon>Bacteroidota</taxon>
        <taxon>Flavobacteriia</taxon>
        <taxon>Flavobacteriales</taxon>
        <taxon>Weeksellaceae</taxon>
        <taxon>Frigoriflavimonas</taxon>
    </lineage>
</organism>
<keyword evidence="1" id="KW-0472">Membrane</keyword>
<reference evidence="2" key="1">
    <citation type="submission" date="2020-05" db="EMBL/GenBank/DDBJ databases">
        <title>Genomic Encyclopedia of Type Strains, Phase IV (KMG-V): Genome sequencing to study the core and pangenomes of soil and plant-associated prokaryotes.</title>
        <authorList>
            <person name="Whitman W."/>
        </authorList>
    </citation>
    <scope>NUCLEOTIDE SEQUENCE</scope>
    <source>
        <strain evidence="2">16F</strain>
    </source>
</reference>
<keyword evidence="1" id="KW-0812">Transmembrane</keyword>
<accession>A0A8J8G762</accession>
<keyword evidence="3" id="KW-1185">Reference proteome</keyword>
<proteinExistence type="predicted"/>
<protein>
    <submittedName>
        <fullName evidence="2">Cbb3-type cytochrome oxidase subunit 3</fullName>
    </submittedName>
</protein>
<comment type="caution">
    <text evidence="2">The sequence shown here is derived from an EMBL/GenBank/DDBJ whole genome shotgun (WGS) entry which is preliminary data.</text>
</comment>
<evidence type="ECO:0000313" key="2">
    <source>
        <dbReference type="EMBL" id="NRS92241.1"/>
    </source>
</evidence>